<gene>
    <name evidence="1" type="ORF">FYJ80_02070</name>
</gene>
<dbReference type="InterPro" id="IPR008441">
    <property type="entry name" value="AfumC-like_glycosyl_Trfase"/>
</dbReference>
<evidence type="ECO:0000313" key="1">
    <source>
        <dbReference type="EMBL" id="MSU05569.1"/>
    </source>
</evidence>
<dbReference type="SUPFAM" id="SSF53448">
    <property type="entry name" value="Nucleotide-diphospho-sugar transferases"/>
    <property type="match status" value="1"/>
</dbReference>
<evidence type="ECO:0008006" key="3">
    <source>
        <dbReference type="Google" id="ProtNLM"/>
    </source>
</evidence>
<dbReference type="GO" id="GO:0016757">
    <property type="term" value="F:glycosyltransferase activity"/>
    <property type="evidence" value="ECO:0007669"/>
    <property type="project" value="InterPro"/>
</dbReference>
<dbReference type="RefSeq" id="WP_154424466.1">
    <property type="nucleotide sequence ID" value="NZ_VUNN01000002.1"/>
</dbReference>
<reference evidence="1 2" key="1">
    <citation type="submission" date="2019-08" db="EMBL/GenBank/DDBJ databases">
        <title>In-depth cultivation of the pig gut microbiome towards novel bacterial diversity and tailored functional studies.</title>
        <authorList>
            <person name="Wylensek D."/>
            <person name="Hitch T.C.A."/>
            <person name="Clavel T."/>
        </authorList>
    </citation>
    <scope>NUCLEOTIDE SEQUENCE [LARGE SCALE GENOMIC DNA]</scope>
    <source>
        <strain evidence="1 2">NM-380-WT-3C1</strain>
    </source>
</reference>
<dbReference type="Gene3D" id="3.90.550.20">
    <property type="match status" value="1"/>
</dbReference>
<evidence type="ECO:0000313" key="2">
    <source>
        <dbReference type="Proteomes" id="UP000460549"/>
    </source>
</evidence>
<name>A0A7X2TPM6_9SPIO</name>
<dbReference type="AlphaFoldDB" id="A0A7X2TPM6"/>
<proteinExistence type="predicted"/>
<sequence>MNSRKKMRGGPKKFKKLELYSRISFLYLNKAFKNPLILKVAERKHKLVFKFLEKEQADVIAKYKNLKEKKHDEVGVRYIWTLWWQGEDLAPEVVKLCLNQLKENSNGAKVVLITKDNYKDYIELPPYILEKREKGYITFQQLSDIIRFTLLEKYGGLWLDSTIYTSKPIPKEYFDYPFFSQHTKWADTCFVQHNLWHGFCIGSKKGGKLVSFAKEMFFDYWENHDVIVDYLMIDYILMIAYNHFNDIKEEIDSLPYSSERLYELVTILNNEYDEKYFNSLMEECIFSKLDWHKEYKLSIKGKETYYSHIVNLQ</sequence>
<dbReference type="InterPro" id="IPR029044">
    <property type="entry name" value="Nucleotide-diphossugar_trans"/>
</dbReference>
<accession>A0A7X2TPM6</accession>
<organism evidence="1 2">
    <name type="scientific">Bullifex porci</name>
    <dbReference type="NCBI Taxonomy" id="2606638"/>
    <lineage>
        <taxon>Bacteria</taxon>
        <taxon>Pseudomonadati</taxon>
        <taxon>Spirochaetota</taxon>
        <taxon>Spirochaetia</taxon>
        <taxon>Spirochaetales</taxon>
        <taxon>Spirochaetaceae</taxon>
        <taxon>Bullifex</taxon>
    </lineage>
</organism>
<dbReference type="Pfam" id="PF05704">
    <property type="entry name" value="Caps_synth"/>
    <property type="match status" value="1"/>
</dbReference>
<keyword evidence="2" id="KW-1185">Reference proteome</keyword>
<comment type="caution">
    <text evidence="1">The sequence shown here is derived from an EMBL/GenBank/DDBJ whole genome shotgun (WGS) entry which is preliminary data.</text>
</comment>
<dbReference type="Proteomes" id="UP000460549">
    <property type="component" value="Unassembled WGS sequence"/>
</dbReference>
<dbReference type="EMBL" id="VUNN01000002">
    <property type="protein sequence ID" value="MSU05569.1"/>
    <property type="molecule type" value="Genomic_DNA"/>
</dbReference>
<protein>
    <recommendedName>
        <fullName evidence="3">Capsular polysaccharide synthesis protein</fullName>
    </recommendedName>
</protein>